<dbReference type="PANTHER" id="PTHR33164:SF57">
    <property type="entry name" value="MARR-FAMILY TRANSCRIPTIONAL REGULATOR"/>
    <property type="match status" value="1"/>
</dbReference>
<feature type="domain" description="HTH marR-type" evidence="1">
    <location>
        <begin position="18"/>
        <end position="159"/>
    </location>
</feature>
<dbReference type="Gene3D" id="1.10.10.10">
    <property type="entry name" value="Winged helix-like DNA-binding domain superfamily/Winged helix DNA-binding domain"/>
    <property type="match status" value="1"/>
</dbReference>
<dbReference type="InterPro" id="IPR036388">
    <property type="entry name" value="WH-like_DNA-bd_sf"/>
</dbReference>
<dbReference type="SUPFAM" id="SSF46785">
    <property type="entry name" value="Winged helix' DNA-binding domain"/>
    <property type="match status" value="1"/>
</dbReference>
<dbReference type="SMART" id="SM00347">
    <property type="entry name" value="HTH_MARR"/>
    <property type="match status" value="1"/>
</dbReference>
<dbReference type="InterPro" id="IPR001845">
    <property type="entry name" value="HTH_ArsR_DNA-bd_dom"/>
</dbReference>
<dbReference type="InterPro" id="IPR039422">
    <property type="entry name" value="MarR/SlyA-like"/>
</dbReference>
<name>A0A9D1KLF7_9ACTN</name>
<gene>
    <name evidence="2" type="ORF">IAA98_06420</name>
</gene>
<dbReference type="InterPro" id="IPR000835">
    <property type="entry name" value="HTH_MarR-typ"/>
</dbReference>
<reference evidence="2" key="1">
    <citation type="submission" date="2020-10" db="EMBL/GenBank/DDBJ databases">
        <authorList>
            <person name="Gilroy R."/>
        </authorList>
    </citation>
    <scope>NUCLEOTIDE SEQUENCE</scope>
    <source>
        <strain evidence="2">ChiGjej1B1-24693</strain>
    </source>
</reference>
<sequence>MTASSPVAPAPDAPASDDAELERAVGEIISELSTSFALSRTRWHRLIEELVPDLKGVNLVVLHAVMHKGPVTATELSTALDIDKATLSRQIAKLRDCDMVKAEPSPEDGRVVHLSITDEARQHLEEAKGQWAKTHQERFAGWTLDELETLLGGLRRFNAATE</sequence>
<dbReference type="AlphaFoldDB" id="A0A9D1KLF7"/>
<dbReference type="InterPro" id="IPR011991">
    <property type="entry name" value="ArsR-like_HTH"/>
</dbReference>
<comment type="caution">
    <text evidence="2">The sequence shown here is derived from an EMBL/GenBank/DDBJ whole genome shotgun (WGS) entry which is preliminary data.</text>
</comment>
<dbReference type="GO" id="GO:0003700">
    <property type="term" value="F:DNA-binding transcription factor activity"/>
    <property type="evidence" value="ECO:0007669"/>
    <property type="project" value="InterPro"/>
</dbReference>
<dbReference type="SMART" id="SM00418">
    <property type="entry name" value="HTH_ARSR"/>
    <property type="match status" value="1"/>
</dbReference>
<organism evidence="2 3">
    <name type="scientific">Candidatus Avipropionibacterium avicola</name>
    <dbReference type="NCBI Taxonomy" id="2840701"/>
    <lineage>
        <taxon>Bacteria</taxon>
        <taxon>Bacillati</taxon>
        <taxon>Actinomycetota</taxon>
        <taxon>Actinomycetes</taxon>
        <taxon>Propionibacteriales</taxon>
        <taxon>Propionibacteriaceae</taxon>
        <taxon>Propionibacteriaceae incertae sedis</taxon>
        <taxon>Candidatus Avipropionibacterium</taxon>
    </lineage>
</organism>
<evidence type="ECO:0000313" key="3">
    <source>
        <dbReference type="Proteomes" id="UP000886842"/>
    </source>
</evidence>
<dbReference type="InterPro" id="IPR036390">
    <property type="entry name" value="WH_DNA-bd_sf"/>
</dbReference>
<evidence type="ECO:0000313" key="2">
    <source>
        <dbReference type="EMBL" id="HIT75199.1"/>
    </source>
</evidence>
<dbReference type="CDD" id="cd00090">
    <property type="entry name" value="HTH_ARSR"/>
    <property type="match status" value="1"/>
</dbReference>
<accession>A0A9D1KLF7</accession>
<dbReference type="PROSITE" id="PS50995">
    <property type="entry name" value="HTH_MARR_2"/>
    <property type="match status" value="1"/>
</dbReference>
<dbReference type="GO" id="GO:0006950">
    <property type="term" value="P:response to stress"/>
    <property type="evidence" value="ECO:0007669"/>
    <property type="project" value="TreeGrafter"/>
</dbReference>
<dbReference type="Proteomes" id="UP000886842">
    <property type="component" value="Unassembled WGS sequence"/>
</dbReference>
<dbReference type="EMBL" id="DVLP01000197">
    <property type="protein sequence ID" value="HIT75199.1"/>
    <property type="molecule type" value="Genomic_DNA"/>
</dbReference>
<reference evidence="2" key="2">
    <citation type="journal article" date="2021" name="PeerJ">
        <title>Extensive microbial diversity within the chicken gut microbiome revealed by metagenomics and culture.</title>
        <authorList>
            <person name="Gilroy R."/>
            <person name="Ravi A."/>
            <person name="Getino M."/>
            <person name="Pursley I."/>
            <person name="Horton D.L."/>
            <person name="Alikhan N.F."/>
            <person name="Baker D."/>
            <person name="Gharbi K."/>
            <person name="Hall N."/>
            <person name="Watson M."/>
            <person name="Adriaenssens E.M."/>
            <person name="Foster-Nyarko E."/>
            <person name="Jarju S."/>
            <person name="Secka A."/>
            <person name="Antonio M."/>
            <person name="Oren A."/>
            <person name="Chaudhuri R.R."/>
            <person name="La Ragione R."/>
            <person name="Hildebrand F."/>
            <person name="Pallen M.J."/>
        </authorList>
    </citation>
    <scope>NUCLEOTIDE SEQUENCE</scope>
    <source>
        <strain evidence="2">ChiGjej1B1-24693</strain>
    </source>
</reference>
<evidence type="ECO:0000259" key="1">
    <source>
        <dbReference type="PROSITE" id="PS50995"/>
    </source>
</evidence>
<proteinExistence type="predicted"/>
<dbReference type="Pfam" id="PF12802">
    <property type="entry name" value="MarR_2"/>
    <property type="match status" value="1"/>
</dbReference>
<protein>
    <submittedName>
        <fullName evidence="2">MarR family transcriptional regulator</fullName>
    </submittedName>
</protein>
<dbReference type="PANTHER" id="PTHR33164">
    <property type="entry name" value="TRANSCRIPTIONAL REGULATOR, MARR FAMILY"/>
    <property type="match status" value="1"/>
</dbReference>
<dbReference type="PRINTS" id="PR00598">
    <property type="entry name" value="HTHMARR"/>
</dbReference>